<protein>
    <submittedName>
        <fullName evidence="2">Hypothetical_protein</fullName>
    </submittedName>
</protein>
<evidence type="ECO:0000313" key="2">
    <source>
        <dbReference type="EMBL" id="CAL6015071.1"/>
    </source>
</evidence>
<reference evidence="2 3" key="2">
    <citation type="submission" date="2024-07" db="EMBL/GenBank/DDBJ databases">
        <authorList>
            <person name="Akdeniz Z."/>
        </authorList>
    </citation>
    <scope>NUCLEOTIDE SEQUENCE [LARGE SCALE GENOMIC DNA]</scope>
</reference>
<keyword evidence="3" id="KW-1185">Reference proteome</keyword>
<dbReference type="AlphaFoldDB" id="A0AA86QDQ1"/>
<dbReference type="Proteomes" id="UP001642409">
    <property type="component" value="Unassembled WGS sequence"/>
</dbReference>
<organism evidence="1">
    <name type="scientific">Hexamita inflata</name>
    <dbReference type="NCBI Taxonomy" id="28002"/>
    <lineage>
        <taxon>Eukaryota</taxon>
        <taxon>Metamonada</taxon>
        <taxon>Diplomonadida</taxon>
        <taxon>Hexamitidae</taxon>
        <taxon>Hexamitinae</taxon>
        <taxon>Hexamita</taxon>
    </lineage>
</organism>
<evidence type="ECO:0000313" key="1">
    <source>
        <dbReference type="EMBL" id="CAI9956138.1"/>
    </source>
</evidence>
<reference evidence="1" key="1">
    <citation type="submission" date="2023-06" db="EMBL/GenBank/DDBJ databases">
        <authorList>
            <person name="Kurt Z."/>
        </authorList>
    </citation>
    <scope>NUCLEOTIDE SEQUENCE</scope>
</reference>
<dbReference type="EMBL" id="CATOUU010000871">
    <property type="protein sequence ID" value="CAI9956138.1"/>
    <property type="molecule type" value="Genomic_DNA"/>
</dbReference>
<dbReference type="EMBL" id="CAXDID020000072">
    <property type="protein sequence ID" value="CAL6015071.1"/>
    <property type="molecule type" value="Genomic_DNA"/>
</dbReference>
<sequence length="260" mass="27197">MQILTNQTGPIMGAFLGQLQLQAMSKISNITISNSRIASSSRAGLISAFVVTSQVSVNNVYISSSQIFSLSIVDSVLSGSIFADLNGQININTCIIIDISIYSQADTWWAISGGALGDTHTSPLIMNQIIVNQSIIQAFGSQVQSVSAGGLLGYVYSASVQIYNANVNIVDISGFSNSTLVACSGLISAISNTILSIIETKINSINILAQGTYTQTGILLSNNGASSFTVNIVSTEGINKINLIIITNCAIVINQSQSGC</sequence>
<accession>A0AA86QDQ1</accession>
<evidence type="ECO:0000313" key="3">
    <source>
        <dbReference type="Proteomes" id="UP001642409"/>
    </source>
</evidence>
<comment type="caution">
    <text evidence="1">The sequence shown here is derived from an EMBL/GenBank/DDBJ whole genome shotgun (WGS) entry which is preliminary data.</text>
</comment>
<name>A0AA86QDQ1_9EUKA</name>
<proteinExistence type="predicted"/>
<gene>
    <name evidence="2" type="ORF">HINF_LOCUS24571</name>
    <name evidence="1" type="ORF">HINF_LOCUS43783</name>
</gene>